<dbReference type="CDD" id="cd06261">
    <property type="entry name" value="TM_PBP2"/>
    <property type="match status" value="1"/>
</dbReference>
<dbReference type="STRING" id="158190.SpiGrapes_1874"/>
<organism evidence="10 11">
    <name type="scientific">Sphaerochaeta pleomorpha (strain ATCC BAA-1885 / DSM 22778 / Grapes)</name>
    <dbReference type="NCBI Taxonomy" id="158190"/>
    <lineage>
        <taxon>Bacteria</taxon>
        <taxon>Pseudomonadati</taxon>
        <taxon>Spirochaetota</taxon>
        <taxon>Spirochaetia</taxon>
        <taxon>Spirochaetales</taxon>
        <taxon>Sphaerochaetaceae</taxon>
        <taxon>Sphaerochaeta</taxon>
    </lineage>
</organism>
<feature type="transmembrane region" description="Helical" evidence="8">
    <location>
        <begin position="230"/>
        <end position="254"/>
    </location>
</feature>
<dbReference type="Pfam" id="PF00528">
    <property type="entry name" value="BPD_transp_1"/>
    <property type="match status" value="1"/>
</dbReference>
<dbReference type="PROSITE" id="PS50928">
    <property type="entry name" value="ABC_TM1"/>
    <property type="match status" value="1"/>
</dbReference>
<comment type="subcellular location">
    <subcellularLocation>
        <location evidence="1">Cell inner membrane</location>
        <topology evidence="1">Multi-pass membrane protein</topology>
    </subcellularLocation>
    <subcellularLocation>
        <location evidence="8">Cell membrane</location>
        <topology evidence="8">Multi-pass membrane protein</topology>
    </subcellularLocation>
</comment>
<gene>
    <name evidence="10" type="ordered locus">SpiGrapes_1874</name>
</gene>
<evidence type="ECO:0000259" key="9">
    <source>
        <dbReference type="PROSITE" id="PS50928"/>
    </source>
</evidence>
<name>G8QYA3_SPHPG</name>
<feature type="domain" description="ABC transmembrane type-1" evidence="9">
    <location>
        <begin position="195"/>
        <end position="389"/>
    </location>
</feature>
<dbReference type="KEGG" id="sgp:SpiGrapes_1874"/>
<dbReference type="HOGENOM" id="CLU_019602_16_1_12"/>
<dbReference type="GO" id="GO:0022857">
    <property type="term" value="F:transmembrane transporter activity"/>
    <property type="evidence" value="ECO:0007669"/>
    <property type="project" value="InterPro"/>
</dbReference>
<evidence type="ECO:0000256" key="6">
    <source>
        <dbReference type="ARBA" id="ARBA00022989"/>
    </source>
</evidence>
<proteinExistence type="inferred from homology"/>
<evidence type="ECO:0000256" key="7">
    <source>
        <dbReference type="ARBA" id="ARBA00023136"/>
    </source>
</evidence>
<dbReference type="InterPro" id="IPR010065">
    <property type="entry name" value="AA_ABC_transptr_permease_3TM"/>
</dbReference>
<feature type="transmembrane region" description="Helical" evidence="8">
    <location>
        <begin position="158"/>
        <end position="180"/>
    </location>
</feature>
<dbReference type="RefSeq" id="WP_014270511.1">
    <property type="nucleotide sequence ID" value="NC_016633.1"/>
</dbReference>
<dbReference type="NCBIfam" id="TIGR01726">
    <property type="entry name" value="HEQRo_perm_3TM"/>
    <property type="match status" value="1"/>
</dbReference>
<dbReference type="EMBL" id="CP003155">
    <property type="protein sequence ID" value="AEV29668.1"/>
    <property type="molecule type" value="Genomic_DNA"/>
</dbReference>
<reference evidence="10 11" key="1">
    <citation type="submission" date="2011-11" db="EMBL/GenBank/DDBJ databases">
        <title>Complete sequence of Spirochaeta sp. grapes.</title>
        <authorList>
            <consortium name="US DOE Joint Genome Institute"/>
            <person name="Lucas S."/>
            <person name="Han J."/>
            <person name="Lapidus A."/>
            <person name="Cheng J.-F."/>
            <person name="Goodwin L."/>
            <person name="Pitluck S."/>
            <person name="Peters L."/>
            <person name="Ovchinnikova G."/>
            <person name="Munk A.C."/>
            <person name="Detter J.C."/>
            <person name="Han C."/>
            <person name="Tapia R."/>
            <person name="Land M."/>
            <person name="Hauser L."/>
            <person name="Kyrpides N."/>
            <person name="Ivanova N."/>
            <person name="Pagani I."/>
            <person name="Ritalahtilisa K."/>
            <person name="Loeffler F."/>
            <person name="Woyke T."/>
        </authorList>
    </citation>
    <scope>NUCLEOTIDE SEQUENCE [LARGE SCALE GENOMIC DNA]</scope>
    <source>
        <strain evidence="11">ATCC BAA-1885 / DSM 22778 / Grapes</strain>
    </source>
</reference>
<dbReference type="PANTHER" id="PTHR30614">
    <property type="entry name" value="MEMBRANE COMPONENT OF AMINO ACID ABC TRANSPORTER"/>
    <property type="match status" value="1"/>
</dbReference>
<keyword evidence="7 8" id="KW-0472">Membrane</keyword>
<dbReference type="Proteomes" id="UP000005632">
    <property type="component" value="Chromosome"/>
</dbReference>
<dbReference type="OrthoDB" id="9774451at2"/>
<evidence type="ECO:0000256" key="4">
    <source>
        <dbReference type="ARBA" id="ARBA00022475"/>
    </source>
</evidence>
<dbReference type="InterPro" id="IPR000515">
    <property type="entry name" value="MetI-like"/>
</dbReference>
<keyword evidence="6 8" id="KW-1133">Transmembrane helix</keyword>
<dbReference type="AlphaFoldDB" id="G8QYA3"/>
<keyword evidence="11" id="KW-1185">Reference proteome</keyword>
<keyword evidence="5 8" id="KW-0812">Transmembrane</keyword>
<dbReference type="Gene3D" id="1.10.3720.10">
    <property type="entry name" value="MetI-like"/>
    <property type="match status" value="1"/>
</dbReference>
<feature type="transmembrane region" description="Helical" evidence="8">
    <location>
        <begin position="134"/>
        <end position="153"/>
    </location>
</feature>
<evidence type="ECO:0000256" key="1">
    <source>
        <dbReference type="ARBA" id="ARBA00004429"/>
    </source>
</evidence>
<sequence length="404" mass="45022">MKTPVRFDPFKTEIELKHPLLFWIHQNLFSSPLNVLLTFFSGYLLYTMATKVVIPLFGWDWSVVRANLKFILTGSYPVSQLWRPWVCLCYSALLAGLTFRISTKPESKGPASLYIVAFAFVLLSFGNFSTMAKTFLAIIPFLLVLSFFFSKWISQQKVVFIAIISWIVLLPFCFILIRGFGGILTYVKTSFWGGLLLSLLISLTCIFLSVPIGLLLALGRRSKMRVVQSICIFIIEVTRGVPLITILFIGYLILPMALPASMTPSVFIRALTGIVMFHSAYMAESFRGGLQGISRTQYEAATSLNLSPSKSMLLVILPQVLKRMIPVLVNEFTAALKDTSLVSIIGMLDIIGVSTSIVSNPKYLTGSSQVLFFEGAIYFLLCYSISKTSRVIENKLGIKSKVGQ</sequence>
<evidence type="ECO:0000256" key="5">
    <source>
        <dbReference type="ARBA" id="ARBA00022692"/>
    </source>
</evidence>
<dbReference type="InterPro" id="IPR043429">
    <property type="entry name" value="ArtM/GltK/GlnP/TcyL/YhdX-like"/>
</dbReference>
<accession>G8QYA3</accession>
<protein>
    <submittedName>
        <fullName evidence="10">Amine acid ABC transporter, permease protein, 3-TM region, His/Glu/Gln/Arg/opine family</fullName>
    </submittedName>
</protein>
<keyword evidence="3 8" id="KW-0813">Transport</keyword>
<comment type="similarity">
    <text evidence="2">Belongs to the binding-protein-dependent transport system permease family. HisMQ subfamily.</text>
</comment>
<dbReference type="GO" id="GO:0006865">
    <property type="term" value="P:amino acid transport"/>
    <property type="evidence" value="ECO:0007669"/>
    <property type="project" value="TreeGrafter"/>
</dbReference>
<dbReference type="GO" id="GO:0043190">
    <property type="term" value="C:ATP-binding cassette (ABC) transporter complex"/>
    <property type="evidence" value="ECO:0007669"/>
    <property type="project" value="InterPro"/>
</dbReference>
<evidence type="ECO:0000313" key="11">
    <source>
        <dbReference type="Proteomes" id="UP000005632"/>
    </source>
</evidence>
<keyword evidence="4" id="KW-1003">Cell membrane</keyword>
<evidence type="ECO:0000313" key="10">
    <source>
        <dbReference type="EMBL" id="AEV29668.1"/>
    </source>
</evidence>
<feature type="transmembrane region" description="Helical" evidence="8">
    <location>
        <begin position="111"/>
        <end position="128"/>
    </location>
</feature>
<evidence type="ECO:0000256" key="2">
    <source>
        <dbReference type="ARBA" id="ARBA00010072"/>
    </source>
</evidence>
<dbReference type="PANTHER" id="PTHR30614:SF41">
    <property type="entry name" value="INNER MEMBRANE AMINO-ACID ABC TRANSPORTER PERMEASE PROTEIN YHDY"/>
    <property type="match status" value="1"/>
</dbReference>
<feature type="transmembrane region" description="Helical" evidence="8">
    <location>
        <begin position="82"/>
        <end position="99"/>
    </location>
</feature>
<evidence type="ECO:0000256" key="8">
    <source>
        <dbReference type="RuleBase" id="RU363032"/>
    </source>
</evidence>
<dbReference type="eggNOG" id="COG0765">
    <property type="taxonomic scope" value="Bacteria"/>
</dbReference>
<evidence type="ECO:0000256" key="3">
    <source>
        <dbReference type="ARBA" id="ARBA00022448"/>
    </source>
</evidence>
<feature type="transmembrane region" description="Helical" evidence="8">
    <location>
        <begin position="192"/>
        <end position="218"/>
    </location>
</feature>
<dbReference type="SUPFAM" id="SSF161098">
    <property type="entry name" value="MetI-like"/>
    <property type="match status" value="1"/>
</dbReference>
<dbReference type="InterPro" id="IPR035906">
    <property type="entry name" value="MetI-like_sf"/>
</dbReference>